<feature type="transmembrane region" description="Helical" evidence="2">
    <location>
        <begin position="136"/>
        <end position="157"/>
    </location>
</feature>
<evidence type="ECO:0000256" key="1">
    <source>
        <dbReference type="SAM" id="MobiDB-lite"/>
    </source>
</evidence>
<dbReference type="RefSeq" id="XP_066082125.1">
    <property type="nucleotide sequence ID" value="XM_066226028.1"/>
</dbReference>
<keyword evidence="2" id="KW-1133">Transmembrane helix</keyword>
<keyword evidence="2" id="KW-0472">Membrane</keyword>
<organism evidence="3 4">
    <name type="scientific">Kwoniella europaea PYCC6329</name>
    <dbReference type="NCBI Taxonomy" id="1423913"/>
    <lineage>
        <taxon>Eukaryota</taxon>
        <taxon>Fungi</taxon>
        <taxon>Dikarya</taxon>
        <taxon>Basidiomycota</taxon>
        <taxon>Agaricomycotina</taxon>
        <taxon>Tremellomycetes</taxon>
        <taxon>Tremellales</taxon>
        <taxon>Cryptococcaceae</taxon>
        <taxon>Kwoniella</taxon>
    </lineage>
</organism>
<feature type="region of interest" description="Disordered" evidence="1">
    <location>
        <begin position="28"/>
        <end position="57"/>
    </location>
</feature>
<evidence type="ECO:0000313" key="4">
    <source>
        <dbReference type="Proteomes" id="UP001358614"/>
    </source>
</evidence>
<proteinExistence type="predicted"/>
<gene>
    <name evidence="3" type="ORF">V865_002224</name>
</gene>
<name>A0AAX4KEE4_9TREE</name>
<dbReference type="EMBL" id="CP144089">
    <property type="protein sequence ID" value="WWD04158.1"/>
    <property type="molecule type" value="Genomic_DNA"/>
</dbReference>
<sequence>MSTRSNYLLSKTPLYSLMNIPPAPLEPLLDTSPLASSSEKLPTPRQRTTRKSRARGLSILIPPPTQDLQKVKLVITYQSAKQTLNSKPLSHPHQHGNHQETPLTIGHYHHSYHNLGDEVENIQYERMNWRFKYPGLIFVCIGLVMFGFTILGLLLIIPAPSPPPSLGHLKALLVIVLLGF</sequence>
<dbReference type="GeneID" id="91101028"/>
<evidence type="ECO:0000313" key="3">
    <source>
        <dbReference type="EMBL" id="WWD04158.1"/>
    </source>
</evidence>
<reference evidence="3 4" key="1">
    <citation type="submission" date="2024-01" db="EMBL/GenBank/DDBJ databases">
        <title>Comparative genomics of Cryptococcus and Kwoniella reveals pathogenesis evolution and contrasting modes of karyotype evolution via chromosome fusion or intercentromeric recombination.</title>
        <authorList>
            <person name="Coelho M.A."/>
            <person name="David-Palma M."/>
            <person name="Shea T."/>
            <person name="Bowers K."/>
            <person name="McGinley-Smith S."/>
            <person name="Mohammad A.W."/>
            <person name="Gnirke A."/>
            <person name="Yurkov A.M."/>
            <person name="Nowrousian M."/>
            <person name="Sun S."/>
            <person name="Cuomo C.A."/>
            <person name="Heitman J."/>
        </authorList>
    </citation>
    <scope>NUCLEOTIDE SEQUENCE [LARGE SCALE GENOMIC DNA]</scope>
    <source>
        <strain evidence="3 4">PYCC6329</strain>
    </source>
</reference>
<dbReference type="AlphaFoldDB" id="A0AAX4KEE4"/>
<dbReference type="KEGG" id="ker:91101028"/>
<protein>
    <submittedName>
        <fullName evidence="3">Uncharacterized protein</fullName>
    </submittedName>
</protein>
<dbReference type="Proteomes" id="UP001358614">
    <property type="component" value="Chromosome 1"/>
</dbReference>
<keyword evidence="4" id="KW-1185">Reference proteome</keyword>
<keyword evidence="2" id="KW-0812">Transmembrane</keyword>
<evidence type="ECO:0000256" key="2">
    <source>
        <dbReference type="SAM" id="Phobius"/>
    </source>
</evidence>
<accession>A0AAX4KEE4</accession>